<organism evidence="2 3">
    <name type="scientific">Candidatus Nitrosotenuis cloacae</name>
    <dbReference type="NCBI Taxonomy" id="1603555"/>
    <lineage>
        <taxon>Archaea</taxon>
        <taxon>Nitrososphaerota</taxon>
        <taxon>Candidatus Nitrosotenuis</taxon>
    </lineage>
</organism>
<keyword evidence="3" id="KW-1185">Reference proteome</keyword>
<evidence type="ECO:0000313" key="3">
    <source>
        <dbReference type="Proteomes" id="UP000266745"/>
    </source>
</evidence>
<feature type="transmembrane region" description="Helical" evidence="1">
    <location>
        <begin position="313"/>
        <end position="338"/>
    </location>
</feature>
<dbReference type="EMBL" id="CP011097">
    <property type="protein sequence ID" value="AJZ75864.1"/>
    <property type="molecule type" value="Genomic_DNA"/>
</dbReference>
<feature type="transmembrane region" description="Helical" evidence="1">
    <location>
        <begin position="191"/>
        <end position="214"/>
    </location>
</feature>
<accession>A0A3G1B158</accession>
<keyword evidence="1" id="KW-1133">Transmembrane helix</keyword>
<dbReference type="OrthoDB" id="11953at2157"/>
<feature type="transmembrane region" description="Helical" evidence="1">
    <location>
        <begin position="221"/>
        <end position="239"/>
    </location>
</feature>
<reference evidence="2 3" key="1">
    <citation type="journal article" date="2016" name="Sci. Rep.">
        <title>A novel ammonia-oxidizing archaeon from wastewater treatment plant: Its enrichment, physiological and genomic characteristics.</title>
        <authorList>
            <person name="Li Y."/>
            <person name="Ding K."/>
            <person name="Wen X."/>
            <person name="Zhang B."/>
            <person name="Shen B."/>
            <person name="Yang Y."/>
        </authorList>
    </citation>
    <scope>NUCLEOTIDE SEQUENCE [LARGE SCALE GENOMIC DNA]</scope>
    <source>
        <strain evidence="2 3">SAT1</strain>
    </source>
</reference>
<feature type="transmembrane region" description="Helical" evidence="1">
    <location>
        <begin position="245"/>
        <end position="265"/>
    </location>
</feature>
<dbReference type="RefSeq" id="WP_048188716.1">
    <property type="nucleotide sequence ID" value="NZ_CP011097.1"/>
</dbReference>
<keyword evidence="1" id="KW-0812">Transmembrane</keyword>
<feature type="transmembrane region" description="Helical" evidence="1">
    <location>
        <begin position="152"/>
        <end position="171"/>
    </location>
</feature>
<gene>
    <name evidence="2" type="ORF">SU86_005235</name>
</gene>
<dbReference type="GeneID" id="24875801"/>
<sequence>MKPEFTSTSLDYSRLFKIANIVTSIGIILVTSGGSWDITNHILNKPETFFAPPHAMLYSGVGIALLGFTLLFVSWQKSQKPSQFSRGIKITTIGIASLLAAGPIDFVWHSTFGLDGLLSPPHLVLIAGMGLTSIGALANAKVFLKGSEKPSRFIIVVSMIPVWFSVTGLFYSFSLPFSKTDYFDFNPNPIFAAGFAAVAYPFLVTVILASSAILSKKRFGVASLVGASYLGIMTLSAVIPNHTLIHTIPFYLANIIPIILGDYVLSRSKTTKHVMLAGAIFGSIFYFLYYPLITYTYNEITLDKLMWPSLTSQIYFELVPLVAPFLIISGGVVGALGVRFAQKITS</sequence>
<feature type="transmembrane region" description="Helical" evidence="1">
    <location>
        <begin position="274"/>
        <end position="293"/>
    </location>
</feature>
<dbReference type="AlphaFoldDB" id="A0A3G1B158"/>
<dbReference type="STRING" id="1603555.SU86_005235"/>
<feature type="transmembrane region" description="Helical" evidence="1">
    <location>
        <begin position="87"/>
        <end position="108"/>
    </location>
</feature>
<feature type="transmembrane region" description="Helical" evidence="1">
    <location>
        <begin position="120"/>
        <end position="140"/>
    </location>
</feature>
<dbReference type="Proteomes" id="UP000266745">
    <property type="component" value="Chromosome"/>
</dbReference>
<feature type="transmembrane region" description="Helical" evidence="1">
    <location>
        <begin position="15"/>
        <end position="36"/>
    </location>
</feature>
<keyword evidence="1" id="KW-0472">Membrane</keyword>
<evidence type="ECO:0000256" key="1">
    <source>
        <dbReference type="SAM" id="Phobius"/>
    </source>
</evidence>
<name>A0A3G1B158_9ARCH</name>
<evidence type="ECO:0008006" key="4">
    <source>
        <dbReference type="Google" id="ProtNLM"/>
    </source>
</evidence>
<feature type="transmembrane region" description="Helical" evidence="1">
    <location>
        <begin position="56"/>
        <end position="75"/>
    </location>
</feature>
<dbReference type="KEGG" id="tah:SU86_005235"/>
<protein>
    <recommendedName>
        <fullName evidence="4">Ammonia monooxygenase</fullName>
    </recommendedName>
</protein>
<proteinExistence type="predicted"/>
<evidence type="ECO:0000313" key="2">
    <source>
        <dbReference type="EMBL" id="AJZ75864.1"/>
    </source>
</evidence>